<dbReference type="NCBIfam" id="TIGR00976">
    <property type="entry name" value="CocE_NonD"/>
    <property type="match status" value="2"/>
</dbReference>
<comment type="caution">
    <text evidence="5">The sequence shown here is derived from an EMBL/GenBank/DDBJ whole genome shotgun (WGS) entry which is preliminary data.</text>
</comment>
<dbReference type="GO" id="GO:0008239">
    <property type="term" value="F:dipeptidyl-peptidase activity"/>
    <property type="evidence" value="ECO:0007669"/>
    <property type="project" value="InterPro"/>
</dbReference>
<dbReference type="SUPFAM" id="SSF53474">
    <property type="entry name" value="alpha/beta-Hydrolases"/>
    <property type="match status" value="1"/>
</dbReference>
<gene>
    <name evidence="5" type="ORF">QJ522_15255</name>
</gene>
<feature type="chain" id="PRO_5043622253" evidence="3">
    <location>
        <begin position="26"/>
        <end position="541"/>
    </location>
</feature>
<dbReference type="Gene3D" id="3.40.50.1820">
    <property type="entry name" value="alpha/beta hydrolase"/>
    <property type="match status" value="2"/>
</dbReference>
<dbReference type="EMBL" id="JASCXX010000020">
    <property type="protein sequence ID" value="MDI6450418.1"/>
    <property type="molecule type" value="Genomic_DNA"/>
</dbReference>
<keyword evidence="1 5" id="KW-0378">Hydrolase</keyword>
<evidence type="ECO:0000313" key="6">
    <source>
        <dbReference type="Proteomes" id="UP001431776"/>
    </source>
</evidence>
<dbReference type="InterPro" id="IPR008979">
    <property type="entry name" value="Galactose-bd-like_sf"/>
</dbReference>
<sequence>MKGSPYRIAAVIAAGLAIVAAASIAQGQSPQTIMVPMRDGVRLATDVYVPDGGGPWPTALICTPYSRKGAQGFARQALERGYALVAQDFRGRFDSEGDDYPVFLAGGWGEHQDGYDTVEWIARQEWSNGKVGGFGMSAPGIALNMMAPSRPPHLVCCYVSVAFSSMYHQAAYQGGAFRKALLETWLTLSKFTPKNLELFRAHPEYDDFWRALDPESVADRVNVPTMYVGGWYDIFAAGTLNSFVTVHKQGDQGARGKCRLVMEPYGHGRNEELVFPDAGHPQAADMWNWFDLWMKNDGQGIEDIPVVQYYVMGDPGDPNTPGNQWRTADDWPIPADMRKIYFHTDKRLRLRPPQDLFGSVAYRYDPKDPVPTIGGANLTISKGPMDQRPVEDRPDVLLFDSPVFDRYIEITGPVTVKLWASSTAPDTDFTAKLCDVYPDGRSMLVLDGIVRARHRNSMETSELLERDKIYEFEIDLWATSLVVSPGHRLRVALSSSNAPRFEPNPNTGRPPGADDKAEAATNTIYINAEHPSHIVLPVVWR</sequence>
<dbReference type="PANTHER" id="PTHR43056">
    <property type="entry name" value="PEPTIDASE S9 PROLYL OLIGOPEPTIDASE"/>
    <property type="match status" value="1"/>
</dbReference>
<dbReference type="Proteomes" id="UP001431776">
    <property type="component" value="Unassembled WGS sequence"/>
</dbReference>
<evidence type="ECO:0000256" key="1">
    <source>
        <dbReference type="ARBA" id="ARBA00022801"/>
    </source>
</evidence>
<dbReference type="PANTHER" id="PTHR43056:SF10">
    <property type="entry name" value="COCE_NOND FAMILY, PUTATIVE (AFU_ORTHOLOGUE AFUA_7G00600)-RELATED"/>
    <property type="match status" value="1"/>
</dbReference>
<proteinExistence type="predicted"/>
<dbReference type="Gene3D" id="2.60.120.260">
    <property type="entry name" value="Galactose-binding domain-like"/>
    <property type="match status" value="1"/>
</dbReference>
<dbReference type="Pfam" id="PF08530">
    <property type="entry name" value="PepX_C"/>
    <property type="match status" value="1"/>
</dbReference>
<evidence type="ECO:0000256" key="2">
    <source>
        <dbReference type="SAM" id="MobiDB-lite"/>
    </source>
</evidence>
<reference evidence="5" key="1">
    <citation type="submission" date="2023-05" db="EMBL/GenBank/DDBJ databases">
        <title>Anaerotaeda fermentans gen. nov., sp. nov., a novel anaerobic planctomycete of the new family within the order Sedimentisphaerales isolated from Taman Peninsula, Russia.</title>
        <authorList>
            <person name="Khomyakova M.A."/>
            <person name="Merkel A.Y."/>
            <person name="Slobodkin A.I."/>
        </authorList>
    </citation>
    <scope>NUCLEOTIDE SEQUENCE</scope>
    <source>
        <strain evidence="5">M17dextr</strain>
    </source>
</reference>
<dbReference type="RefSeq" id="WP_349245829.1">
    <property type="nucleotide sequence ID" value="NZ_JASCXX010000020.1"/>
</dbReference>
<dbReference type="AlphaFoldDB" id="A0AAW6U5G9"/>
<keyword evidence="6" id="KW-1185">Reference proteome</keyword>
<dbReference type="InterPro" id="IPR013736">
    <property type="entry name" value="Xaa-Pro_dipept_C"/>
</dbReference>
<dbReference type="SMART" id="SM00939">
    <property type="entry name" value="PepX_C"/>
    <property type="match status" value="1"/>
</dbReference>
<dbReference type="InterPro" id="IPR000383">
    <property type="entry name" value="Xaa-Pro-like_dom"/>
</dbReference>
<name>A0AAW6U5G9_9BACT</name>
<evidence type="ECO:0000256" key="3">
    <source>
        <dbReference type="SAM" id="SignalP"/>
    </source>
</evidence>
<feature type="domain" description="Xaa-Pro dipeptidyl-peptidase C-terminal" evidence="4">
    <location>
        <begin position="287"/>
        <end position="535"/>
    </location>
</feature>
<keyword evidence="3" id="KW-0732">Signal</keyword>
<dbReference type="InterPro" id="IPR005674">
    <property type="entry name" value="CocE/Ser_esterase"/>
</dbReference>
<dbReference type="Pfam" id="PF02129">
    <property type="entry name" value="Peptidase_S15"/>
    <property type="match status" value="2"/>
</dbReference>
<dbReference type="SUPFAM" id="SSF49785">
    <property type="entry name" value="Galactose-binding domain-like"/>
    <property type="match status" value="1"/>
</dbReference>
<protein>
    <submittedName>
        <fullName evidence="5">CocE/NonD family hydrolase</fullName>
    </submittedName>
</protein>
<dbReference type="InterPro" id="IPR050585">
    <property type="entry name" value="Xaa-Pro_dipeptidyl-ppase/CocE"/>
</dbReference>
<organism evidence="5 6">
    <name type="scientific">Anaerobaca lacustris</name>
    <dbReference type="NCBI Taxonomy" id="3044600"/>
    <lineage>
        <taxon>Bacteria</taxon>
        <taxon>Pseudomonadati</taxon>
        <taxon>Planctomycetota</taxon>
        <taxon>Phycisphaerae</taxon>
        <taxon>Sedimentisphaerales</taxon>
        <taxon>Anaerobacaceae</taxon>
        <taxon>Anaerobaca</taxon>
    </lineage>
</organism>
<evidence type="ECO:0000313" key="5">
    <source>
        <dbReference type="EMBL" id="MDI6450418.1"/>
    </source>
</evidence>
<evidence type="ECO:0000259" key="4">
    <source>
        <dbReference type="SMART" id="SM00939"/>
    </source>
</evidence>
<dbReference type="InterPro" id="IPR029058">
    <property type="entry name" value="AB_hydrolase_fold"/>
</dbReference>
<accession>A0AAW6U5G9</accession>
<feature type="region of interest" description="Disordered" evidence="2">
    <location>
        <begin position="497"/>
        <end position="516"/>
    </location>
</feature>
<feature type="signal peptide" evidence="3">
    <location>
        <begin position="1"/>
        <end position="25"/>
    </location>
</feature>